<gene>
    <name evidence="1" type="ORF">FHX52_1298</name>
</gene>
<dbReference type="EMBL" id="VFQF01000001">
    <property type="protein sequence ID" value="TQN48173.1"/>
    <property type="molecule type" value="Genomic_DNA"/>
</dbReference>
<protein>
    <recommendedName>
        <fullName evidence="3">Lipoprotein</fullName>
    </recommendedName>
</protein>
<dbReference type="OrthoDB" id="4868074at2"/>
<reference evidence="1 2" key="1">
    <citation type="submission" date="2019-06" db="EMBL/GenBank/DDBJ databases">
        <title>Sequencing the genomes of 1000 actinobacteria strains.</title>
        <authorList>
            <person name="Klenk H.-P."/>
        </authorList>
    </citation>
    <scope>NUCLEOTIDE SEQUENCE [LARGE SCALE GENOMIC DNA]</scope>
    <source>
        <strain evidence="1 2">DSM 21776</strain>
    </source>
</reference>
<comment type="caution">
    <text evidence="1">The sequence shown here is derived from an EMBL/GenBank/DDBJ whole genome shotgun (WGS) entry which is preliminary data.</text>
</comment>
<organism evidence="1 2">
    <name type="scientific">Humibacillus xanthopallidus</name>
    <dbReference type="NCBI Taxonomy" id="412689"/>
    <lineage>
        <taxon>Bacteria</taxon>
        <taxon>Bacillati</taxon>
        <taxon>Actinomycetota</taxon>
        <taxon>Actinomycetes</taxon>
        <taxon>Micrococcales</taxon>
        <taxon>Intrasporangiaceae</taxon>
        <taxon>Humibacillus</taxon>
    </lineage>
</organism>
<dbReference type="PROSITE" id="PS51257">
    <property type="entry name" value="PROKAR_LIPOPROTEIN"/>
    <property type="match status" value="1"/>
</dbReference>
<dbReference type="Proteomes" id="UP000320085">
    <property type="component" value="Unassembled WGS sequence"/>
</dbReference>
<evidence type="ECO:0000313" key="2">
    <source>
        <dbReference type="Proteomes" id="UP000320085"/>
    </source>
</evidence>
<dbReference type="RefSeq" id="WP_141820940.1">
    <property type="nucleotide sequence ID" value="NZ_BAAAQC010000001.1"/>
</dbReference>
<name>A0A543PVQ3_9MICO</name>
<proteinExistence type="predicted"/>
<dbReference type="AlphaFoldDB" id="A0A543PVQ3"/>
<sequence length="127" mass="13200">MLSPAHRAVGALLVATMASPLVGGCSSSDPTAYCAALKAADAQWGQAGASLEDKAAATRFVETVKGIELTAPDEVKSEWATLQTLFEKFATDTPDLSGVTPEMKDFEEAAKRIEAHAKATCGIDLGT</sequence>
<evidence type="ECO:0000313" key="1">
    <source>
        <dbReference type="EMBL" id="TQN48173.1"/>
    </source>
</evidence>
<evidence type="ECO:0008006" key="3">
    <source>
        <dbReference type="Google" id="ProtNLM"/>
    </source>
</evidence>
<accession>A0A543PVQ3</accession>